<keyword evidence="3 10" id="KW-0812">Transmembrane</keyword>
<organism evidence="12 13">
    <name type="scientific">Leucosporidium creatinivorum</name>
    <dbReference type="NCBI Taxonomy" id="106004"/>
    <lineage>
        <taxon>Eukaryota</taxon>
        <taxon>Fungi</taxon>
        <taxon>Dikarya</taxon>
        <taxon>Basidiomycota</taxon>
        <taxon>Pucciniomycotina</taxon>
        <taxon>Microbotryomycetes</taxon>
        <taxon>Leucosporidiales</taxon>
        <taxon>Leucosporidium</taxon>
    </lineage>
</organism>
<dbReference type="GO" id="GO:0140359">
    <property type="term" value="F:ABC-type transporter activity"/>
    <property type="evidence" value="ECO:0007669"/>
    <property type="project" value="InterPro"/>
</dbReference>
<dbReference type="SMART" id="SM00066">
    <property type="entry name" value="GAL4"/>
    <property type="match status" value="1"/>
</dbReference>
<dbReference type="PANTHER" id="PTHR19241">
    <property type="entry name" value="ATP-BINDING CASSETTE TRANSPORTER"/>
    <property type="match status" value="1"/>
</dbReference>
<evidence type="ECO:0000313" key="12">
    <source>
        <dbReference type="EMBL" id="ORY61064.1"/>
    </source>
</evidence>
<dbReference type="Gene3D" id="4.10.240.10">
    <property type="entry name" value="Zn(2)-C6 fungal-type DNA-binding domain"/>
    <property type="match status" value="1"/>
</dbReference>
<evidence type="ECO:0000256" key="7">
    <source>
        <dbReference type="ARBA" id="ARBA00023242"/>
    </source>
</evidence>
<feature type="domain" description="Zn(2)-C6 fungal-type" evidence="11">
    <location>
        <begin position="927"/>
        <end position="957"/>
    </location>
</feature>
<dbReference type="InParanoid" id="A0A1Y2DPH7"/>
<dbReference type="PROSITE" id="PS50048">
    <property type="entry name" value="ZN2_CY6_FUNGAL_2"/>
    <property type="match status" value="1"/>
</dbReference>
<dbReference type="CDD" id="cd12148">
    <property type="entry name" value="fungal_TF_MHR"/>
    <property type="match status" value="1"/>
</dbReference>
<dbReference type="Pfam" id="PF01061">
    <property type="entry name" value="ABC2_membrane"/>
    <property type="match status" value="1"/>
</dbReference>
<keyword evidence="2" id="KW-0813">Transport</keyword>
<dbReference type="PROSITE" id="PS00211">
    <property type="entry name" value="ABC_TRANSPORTER_1"/>
    <property type="match status" value="1"/>
</dbReference>
<keyword evidence="5 10" id="KW-1133">Transmembrane helix</keyword>
<reference evidence="12 13" key="1">
    <citation type="submission" date="2016-07" db="EMBL/GenBank/DDBJ databases">
        <title>Pervasive Adenine N6-methylation of Active Genes in Fungi.</title>
        <authorList>
            <consortium name="DOE Joint Genome Institute"/>
            <person name="Mondo S.J."/>
            <person name="Dannebaum R.O."/>
            <person name="Kuo R.C."/>
            <person name="Labutti K."/>
            <person name="Haridas S."/>
            <person name="Kuo A."/>
            <person name="Salamov A."/>
            <person name="Ahrendt S.R."/>
            <person name="Lipzen A."/>
            <person name="Sullivan W."/>
            <person name="Andreopoulos W.B."/>
            <person name="Clum A."/>
            <person name="Lindquist E."/>
            <person name="Daum C."/>
            <person name="Ramamoorthy G.K."/>
            <person name="Gryganskyi A."/>
            <person name="Culley D."/>
            <person name="Magnuson J.K."/>
            <person name="James T.Y."/>
            <person name="O'Malley M.A."/>
            <person name="Stajich J.E."/>
            <person name="Spatafora J.W."/>
            <person name="Visel A."/>
            <person name="Grigoriev I.V."/>
        </authorList>
    </citation>
    <scope>NUCLEOTIDE SEQUENCE [LARGE SCALE GENOMIC DNA]</scope>
    <source>
        <strain evidence="12 13">62-1032</strain>
    </source>
</reference>
<name>A0A1Y2DPH7_9BASI</name>
<dbReference type="GO" id="GO:0000981">
    <property type="term" value="F:DNA-binding transcription factor activity, RNA polymerase II-specific"/>
    <property type="evidence" value="ECO:0007669"/>
    <property type="project" value="InterPro"/>
</dbReference>
<evidence type="ECO:0000256" key="3">
    <source>
        <dbReference type="ARBA" id="ARBA00022692"/>
    </source>
</evidence>
<evidence type="ECO:0000259" key="11">
    <source>
        <dbReference type="PROSITE" id="PS50048"/>
    </source>
</evidence>
<dbReference type="SUPFAM" id="SSF57701">
    <property type="entry name" value="Zn2/Cys6 DNA-binding domain"/>
    <property type="match status" value="1"/>
</dbReference>
<feature type="compositionally biased region" description="Basic and acidic residues" evidence="9">
    <location>
        <begin position="908"/>
        <end position="921"/>
    </location>
</feature>
<evidence type="ECO:0000313" key="13">
    <source>
        <dbReference type="Proteomes" id="UP000193467"/>
    </source>
</evidence>
<dbReference type="PRINTS" id="PR00755">
    <property type="entry name" value="AFLATOXINBRP"/>
</dbReference>
<dbReference type="GO" id="GO:0016020">
    <property type="term" value="C:membrane"/>
    <property type="evidence" value="ECO:0007669"/>
    <property type="project" value="UniProtKB-SubCell"/>
</dbReference>
<comment type="caution">
    <text evidence="12">The sequence shown here is derived from an EMBL/GenBank/DDBJ whole genome shotgun (WGS) entry which is preliminary data.</text>
</comment>
<dbReference type="Proteomes" id="UP000193467">
    <property type="component" value="Unassembled WGS sequence"/>
</dbReference>
<dbReference type="GO" id="GO:0008270">
    <property type="term" value="F:zinc ion binding"/>
    <property type="evidence" value="ECO:0007669"/>
    <property type="project" value="InterPro"/>
</dbReference>
<dbReference type="InterPro" id="IPR013525">
    <property type="entry name" value="ABC2_TM"/>
</dbReference>
<dbReference type="InterPro" id="IPR036864">
    <property type="entry name" value="Zn2-C6_fun-type_DNA-bd_sf"/>
</dbReference>
<proteinExistence type="predicted"/>
<dbReference type="InterPro" id="IPR011051">
    <property type="entry name" value="RmlC_Cupin_sf"/>
</dbReference>
<accession>A0A1Y2DPH7</accession>
<feature type="transmembrane region" description="Helical" evidence="10">
    <location>
        <begin position="634"/>
        <end position="651"/>
    </location>
</feature>
<evidence type="ECO:0000256" key="2">
    <source>
        <dbReference type="ARBA" id="ARBA00022448"/>
    </source>
</evidence>
<feature type="transmembrane region" description="Helical" evidence="10">
    <location>
        <begin position="671"/>
        <end position="700"/>
    </location>
</feature>
<dbReference type="SUPFAM" id="SSF52540">
    <property type="entry name" value="P-loop containing nucleoside triphosphate hydrolases"/>
    <property type="match status" value="1"/>
</dbReference>
<dbReference type="InterPro" id="IPR013096">
    <property type="entry name" value="Cupin_2"/>
</dbReference>
<dbReference type="Pfam" id="PF04082">
    <property type="entry name" value="Fungal_trans"/>
    <property type="match status" value="1"/>
</dbReference>
<dbReference type="Gene3D" id="3.40.50.300">
    <property type="entry name" value="P-loop containing nucleotide triphosphate hydrolases"/>
    <property type="match status" value="1"/>
</dbReference>
<feature type="coiled-coil region" evidence="8">
    <location>
        <begin position="977"/>
        <end position="1004"/>
    </location>
</feature>
<keyword evidence="6 10" id="KW-0472">Membrane</keyword>
<feature type="transmembrane region" description="Helical" evidence="10">
    <location>
        <begin position="721"/>
        <end position="744"/>
    </location>
</feature>
<keyword evidence="13" id="KW-1185">Reference proteome</keyword>
<evidence type="ECO:0000256" key="10">
    <source>
        <dbReference type="SAM" id="Phobius"/>
    </source>
</evidence>
<comment type="subcellular location">
    <subcellularLocation>
        <location evidence="1">Membrane</location>
        <topology evidence="1">Multi-pass membrane protein</topology>
    </subcellularLocation>
</comment>
<evidence type="ECO:0000256" key="5">
    <source>
        <dbReference type="ARBA" id="ARBA00022989"/>
    </source>
</evidence>
<dbReference type="PROSITE" id="PS00463">
    <property type="entry name" value="ZN2_CY6_FUNGAL_1"/>
    <property type="match status" value="1"/>
</dbReference>
<evidence type="ECO:0000256" key="4">
    <source>
        <dbReference type="ARBA" id="ARBA00022723"/>
    </source>
</evidence>
<keyword evidence="8" id="KW-0175">Coiled coil</keyword>
<evidence type="ECO:0000256" key="9">
    <source>
        <dbReference type="SAM" id="MobiDB-lite"/>
    </source>
</evidence>
<evidence type="ECO:0000256" key="6">
    <source>
        <dbReference type="ARBA" id="ARBA00023136"/>
    </source>
</evidence>
<gene>
    <name evidence="12" type="ORF">BCR35DRAFT_326754</name>
</gene>
<dbReference type="InterPro" id="IPR027417">
    <property type="entry name" value="P-loop_NTPase"/>
</dbReference>
<dbReference type="SUPFAM" id="SSF51182">
    <property type="entry name" value="RmlC-like cupins"/>
    <property type="match status" value="1"/>
</dbReference>
<dbReference type="Gene3D" id="2.60.120.10">
    <property type="entry name" value="Jelly Rolls"/>
    <property type="match status" value="2"/>
</dbReference>
<dbReference type="STRING" id="106004.A0A1Y2DPH7"/>
<dbReference type="InterPro" id="IPR001138">
    <property type="entry name" value="Zn2Cys6_DnaBD"/>
</dbReference>
<dbReference type="InterPro" id="IPR014710">
    <property type="entry name" value="RmlC-like_jellyroll"/>
</dbReference>
<dbReference type="CDD" id="cd02215">
    <property type="entry name" value="cupin_QDO_N_C"/>
    <property type="match status" value="1"/>
</dbReference>
<dbReference type="GO" id="GO:0005524">
    <property type="term" value="F:ATP binding"/>
    <property type="evidence" value="ECO:0007669"/>
    <property type="project" value="InterPro"/>
</dbReference>
<dbReference type="CDD" id="cd00067">
    <property type="entry name" value="GAL4"/>
    <property type="match status" value="1"/>
</dbReference>
<sequence length="1567" mass="172738">MTVTSLRLPSWSAPLPPSSSYVLEADQGRTLAIIGSGSIVRYLTTDEQTGDDAFAVVQSRGRADEVVPAHLHRQTHDIFLVTQGSIKLYVGDQVRVLHPGDFGSAPPMTPHAYQILSPDTEFVGIIAPGSWIKFFDYLSEEFDASPLFPALDGRDFPVPLFIEGVKAGCDVVPLRDYDYSAAKEEPSSPENSLPSSVAPYYLRASSGPSWILGNQSLSPIITHSQSYEGSFSLLLLAGIGASFPSYLASSTPFSSSPISLPSSFLARAVEGKITFNLEGSKPETVTAKESIFVPAGVKFTFKIESAYARFYIFAGKGEGLEKVFYETDSHLLRARAPRHTPGGVSRKEYAEHVRDVTMAILGISHTINTKVGNDFIRGVSGGERKRVTIAEASLSGAPLQCWDNSTRGLDSANAIEFCRSLKLSTSLGGKTACVSLYQAPQSAYDVFDKVTVLYEGRQIYFGRTTEAKKFFTDMGFHCPERQTTADFLTSLTSDLERTTQPGFEKSTPQTPDEFVQRWKASEEYKRLLAEIEEYNQTYKVGGEYLDKFVASRKAQQSRGQRVSSPYTLSYAKQIELYVWRGFRRLVGNPEITLTALIASKKCSKIVLCVLSGLFIGFSFFRADTSQQGLQNQMLSLFMLMTIFGNLVQQIMPHFETQRALYEARERPSKTYSWKVFMLSSMIVELPYNAFAALLIFLCYYYPIGLWRNAEPTGAVHERGGLFFLLVQEFLLFTSTFTSMIIAGIESSETAGNVANLLFSLCLIFCGVLAGRSTLPRFWIFMYRISPFTYLIEGMLTTAVANTNVVCSDIELLHFEPSGGLTCGDYMATYKELNGGYLVDDLATSGCEFCAISDTNVFLATISSNYGNSWKLSFSSRPFALRLFEAPFRSFFLSLLRTQPPGSTLVDMPPERTQKEPAEEKERPLASSCTSCRARKIKCCSTKPVCRNCSTNGSECEYRVRQKPGLKQGVGGELLKRVDILEEQMAAKEQQLAAQAAQLNEIMRRLDGTAAAPPPNGPSGFTPTASFTPGSISATSFGEGSSLQNLGSNVQPQASTVMGAAEDLPPHDLLMSLIEIFFHHVHPFAPFLRRDRLQPRVPPGETTYQWPIQVYAVVACSLRFSHDDRWSSLPPKDHYHQLAKEKVILQSMGSTSVDSLEALVLIALDDVGGTTSPTSWGSLALATRTTAHVGFHQEQSGTTSPAASVNAIKLLAKAVSPADEEERRRLFWTVFVLDRWSSSSTGWDFAFADETIHRRLPCDEDDWLRDNIIETPFFRSSAAMDSPYDLAAPLDRGFTALVQTVDLLGLVHQLHRKPLVNVEAFVESSKASPLALAFLRTRADQTPQALESALTHWYNRISPAFVNFVSSPVVLLVQALHFSTLIKLQSLLAYPLRPDMTPDSRAADKAHEAALSIATIARLVTQVHSPYGSWAYFVAARMLILRAHRKKEAIAPVIHDLVKGLENAAVYFDMAKRYHSLISRALHRLHDDGKSAAISVLVDLHHTAFSADHAALPSGQVTPNGGGAAPPLDLSSLWAMDMDYNQLSTGWFDEQGTGDAGLFDTWLLTTNA</sequence>
<feature type="region of interest" description="Disordered" evidence="9">
    <location>
        <begin position="902"/>
        <end position="921"/>
    </location>
</feature>
<dbReference type="OrthoDB" id="4456959at2759"/>
<evidence type="ECO:0000256" key="8">
    <source>
        <dbReference type="SAM" id="Coils"/>
    </source>
</evidence>
<dbReference type="SMART" id="SM00906">
    <property type="entry name" value="Fungal_trans"/>
    <property type="match status" value="1"/>
</dbReference>
<protein>
    <submittedName>
        <fullName evidence="12">ABC-2 type transporter-domain-containing protein</fullName>
    </submittedName>
</protein>
<dbReference type="EMBL" id="MCGR01000073">
    <property type="protein sequence ID" value="ORY61064.1"/>
    <property type="molecule type" value="Genomic_DNA"/>
</dbReference>
<dbReference type="InterPro" id="IPR017871">
    <property type="entry name" value="ABC_transporter-like_CS"/>
</dbReference>
<dbReference type="Pfam" id="PF07883">
    <property type="entry name" value="Cupin_2"/>
    <property type="match status" value="1"/>
</dbReference>
<dbReference type="GO" id="GO:0016887">
    <property type="term" value="F:ATP hydrolysis activity"/>
    <property type="evidence" value="ECO:0007669"/>
    <property type="project" value="InterPro"/>
</dbReference>
<evidence type="ECO:0000256" key="1">
    <source>
        <dbReference type="ARBA" id="ARBA00004141"/>
    </source>
</evidence>
<dbReference type="InterPro" id="IPR007219">
    <property type="entry name" value="XnlR_reg_dom"/>
</dbReference>
<feature type="transmembrane region" description="Helical" evidence="10">
    <location>
        <begin position="756"/>
        <end position="774"/>
    </location>
</feature>
<dbReference type="Pfam" id="PF00172">
    <property type="entry name" value="Zn_clus"/>
    <property type="match status" value="1"/>
</dbReference>
<keyword evidence="7" id="KW-0539">Nucleus</keyword>
<dbReference type="GO" id="GO:0003677">
    <property type="term" value="F:DNA binding"/>
    <property type="evidence" value="ECO:0007669"/>
    <property type="project" value="InterPro"/>
</dbReference>
<dbReference type="GO" id="GO:0006351">
    <property type="term" value="P:DNA-templated transcription"/>
    <property type="evidence" value="ECO:0007669"/>
    <property type="project" value="InterPro"/>
</dbReference>
<keyword evidence="4" id="KW-0479">Metal-binding</keyword>